<evidence type="ECO:0000256" key="3">
    <source>
        <dbReference type="ARBA" id="ARBA00023002"/>
    </source>
</evidence>
<sequence>MHPMNRKDHFKLGLFSSNCSGGLAATKIEERWGATWEENLRMAQIADKAGIDFLLPIARWIGYKGETNFHGSVLEPIPWAAALLASTERISVFSTVHTAFNHPLVTAKQIATLDAIGGGRAGLNIVAGWNQPEYETMGVDMADAHDDRYGFAQEWWDVVREAWERDEIFDFEGKFFNLKHVEALPKPAGGRVPILNAGSSSQGRNFAGRNSDFVFTIVTGPEDGEGIVRSVKAKALEDHQRDVGVLTLSHAVCRPTRREAEDYLHYYAEENADWGAVDYLMNLQGLHAESFTKEMLTTMRARFASGHGSCPLVGTPDDVAVEIARFAKAGFDGMSLAFVDYAGELEYFAQEVLPRLERLGVRQPVESMAG</sequence>
<dbReference type="EC" id="1.-.-.-" evidence="6"/>
<dbReference type="InterPro" id="IPR036661">
    <property type="entry name" value="Luciferase-like_sf"/>
</dbReference>
<evidence type="ECO:0000256" key="1">
    <source>
        <dbReference type="ARBA" id="ARBA00022630"/>
    </source>
</evidence>
<dbReference type="PANTHER" id="PTHR42847:SF4">
    <property type="entry name" value="ALKANESULFONATE MONOOXYGENASE-RELATED"/>
    <property type="match status" value="1"/>
</dbReference>
<keyword evidence="1" id="KW-0285">Flavoprotein</keyword>
<dbReference type="Pfam" id="PF00296">
    <property type="entry name" value="Bac_luciferase"/>
    <property type="match status" value="1"/>
</dbReference>
<protein>
    <submittedName>
        <fullName evidence="6">LLM class flavin-dependent oxidoreductase</fullName>
        <ecNumber evidence="6">1.-.-.-</ecNumber>
    </submittedName>
</protein>
<dbReference type="RefSeq" id="WP_342022077.1">
    <property type="nucleotide sequence ID" value="NZ_CP151657.1"/>
</dbReference>
<dbReference type="EMBL" id="CP151657">
    <property type="protein sequence ID" value="WZP14424.1"/>
    <property type="molecule type" value="Genomic_DNA"/>
</dbReference>
<dbReference type="Proteomes" id="UP001448858">
    <property type="component" value="Chromosome"/>
</dbReference>
<organism evidence="6 7">
    <name type="scientific">Arthrobacter citreus</name>
    <dbReference type="NCBI Taxonomy" id="1670"/>
    <lineage>
        <taxon>Bacteria</taxon>
        <taxon>Bacillati</taxon>
        <taxon>Actinomycetota</taxon>
        <taxon>Actinomycetes</taxon>
        <taxon>Micrococcales</taxon>
        <taxon>Micrococcaceae</taxon>
        <taxon>Arthrobacter</taxon>
    </lineage>
</organism>
<dbReference type="SUPFAM" id="SSF51679">
    <property type="entry name" value="Bacterial luciferase-like"/>
    <property type="match status" value="1"/>
</dbReference>
<dbReference type="InterPro" id="IPR011251">
    <property type="entry name" value="Luciferase-like_dom"/>
</dbReference>
<reference evidence="6 7" key="1">
    <citation type="submission" date="2024-04" db="EMBL/GenBank/DDBJ databases">
        <title>Arthrobacter sp. from Plains bison fecal sample.</title>
        <authorList>
            <person name="Ruzzini A."/>
        </authorList>
    </citation>
    <scope>NUCLEOTIDE SEQUENCE [LARGE SCALE GENOMIC DNA]</scope>
    <source>
        <strain evidence="6 7">EINP1</strain>
    </source>
</reference>
<keyword evidence="7" id="KW-1185">Reference proteome</keyword>
<evidence type="ECO:0000313" key="7">
    <source>
        <dbReference type="Proteomes" id="UP001448858"/>
    </source>
</evidence>
<dbReference type="CDD" id="cd01094">
    <property type="entry name" value="Alkanesulfonate_monoxygenase"/>
    <property type="match status" value="1"/>
</dbReference>
<evidence type="ECO:0000256" key="2">
    <source>
        <dbReference type="ARBA" id="ARBA00022643"/>
    </source>
</evidence>
<evidence type="ECO:0000259" key="5">
    <source>
        <dbReference type="Pfam" id="PF00296"/>
    </source>
</evidence>
<feature type="domain" description="Luciferase-like" evidence="5">
    <location>
        <begin position="12"/>
        <end position="332"/>
    </location>
</feature>
<gene>
    <name evidence="6" type="ORF">AAE021_09345</name>
</gene>
<keyword evidence="2" id="KW-0288">FMN</keyword>
<keyword evidence="4" id="KW-0503">Monooxygenase</keyword>
<name>A0ABZ2ZUC6_9MICC</name>
<accession>A0ABZ2ZUC6</accession>
<dbReference type="InterPro" id="IPR050172">
    <property type="entry name" value="SsuD_RutA_monooxygenase"/>
</dbReference>
<evidence type="ECO:0000256" key="4">
    <source>
        <dbReference type="ARBA" id="ARBA00023033"/>
    </source>
</evidence>
<dbReference type="PANTHER" id="PTHR42847">
    <property type="entry name" value="ALKANESULFONATE MONOOXYGENASE"/>
    <property type="match status" value="1"/>
</dbReference>
<dbReference type="GO" id="GO:0016491">
    <property type="term" value="F:oxidoreductase activity"/>
    <property type="evidence" value="ECO:0007669"/>
    <property type="project" value="UniProtKB-KW"/>
</dbReference>
<keyword evidence="3 6" id="KW-0560">Oxidoreductase</keyword>
<evidence type="ECO:0000313" key="6">
    <source>
        <dbReference type="EMBL" id="WZP14424.1"/>
    </source>
</evidence>
<dbReference type="Gene3D" id="3.20.20.30">
    <property type="entry name" value="Luciferase-like domain"/>
    <property type="match status" value="1"/>
</dbReference>
<proteinExistence type="predicted"/>